<gene>
    <name evidence="2" type="ORF">GUJ93_ZPchr0029g29030</name>
</gene>
<sequence length="143" mass="15247">MSHIVTPQPTAAARAWKSSGATWYGGATRRGGTMASGRNEVGAPRHGGSGEVWTLSIWTKDGNRDDPHLEGVSIPVSVRIKTPRSPSSALGIVFSRPRFPSGIWVPAREKISIKVARRGTIERRGAAGRRDAVRAGAESEVHG</sequence>
<comment type="caution">
    <text evidence="2">The sequence shown here is derived from an EMBL/GenBank/DDBJ whole genome shotgun (WGS) entry which is preliminary data.</text>
</comment>
<keyword evidence="3" id="KW-1185">Reference proteome</keyword>
<dbReference type="Proteomes" id="UP000729402">
    <property type="component" value="Unassembled WGS sequence"/>
</dbReference>
<accession>A0A8J5R301</accession>
<reference evidence="2" key="2">
    <citation type="submission" date="2021-02" db="EMBL/GenBank/DDBJ databases">
        <authorList>
            <person name="Kimball J.A."/>
            <person name="Haas M.W."/>
            <person name="Macchietto M."/>
            <person name="Kono T."/>
            <person name="Duquette J."/>
            <person name="Shao M."/>
        </authorList>
    </citation>
    <scope>NUCLEOTIDE SEQUENCE</scope>
    <source>
        <tissue evidence="2">Fresh leaf tissue</tissue>
    </source>
</reference>
<name>A0A8J5R301_ZIZPA</name>
<proteinExistence type="predicted"/>
<evidence type="ECO:0000313" key="3">
    <source>
        <dbReference type="Proteomes" id="UP000729402"/>
    </source>
</evidence>
<feature type="region of interest" description="Disordered" evidence="1">
    <location>
        <begin position="124"/>
        <end position="143"/>
    </location>
</feature>
<evidence type="ECO:0000256" key="1">
    <source>
        <dbReference type="SAM" id="MobiDB-lite"/>
    </source>
</evidence>
<reference evidence="2" key="1">
    <citation type="journal article" date="2021" name="bioRxiv">
        <title>Whole Genome Assembly and Annotation of Northern Wild Rice, Zizania palustris L., Supports a Whole Genome Duplication in the Zizania Genus.</title>
        <authorList>
            <person name="Haas M."/>
            <person name="Kono T."/>
            <person name="Macchietto M."/>
            <person name="Millas R."/>
            <person name="McGilp L."/>
            <person name="Shao M."/>
            <person name="Duquette J."/>
            <person name="Hirsch C.N."/>
            <person name="Kimball J."/>
        </authorList>
    </citation>
    <scope>NUCLEOTIDE SEQUENCE</scope>
    <source>
        <tissue evidence="2">Fresh leaf tissue</tissue>
    </source>
</reference>
<dbReference type="AlphaFoldDB" id="A0A8J5R301"/>
<protein>
    <submittedName>
        <fullName evidence="2">Uncharacterized protein</fullName>
    </submittedName>
</protein>
<dbReference type="EMBL" id="JAAALK010002065">
    <property type="protein sequence ID" value="KAG8037193.1"/>
    <property type="molecule type" value="Genomic_DNA"/>
</dbReference>
<organism evidence="2 3">
    <name type="scientific">Zizania palustris</name>
    <name type="common">Northern wild rice</name>
    <dbReference type="NCBI Taxonomy" id="103762"/>
    <lineage>
        <taxon>Eukaryota</taxon>
        <taxon>Viridiplantae</taxon>
        <taxon>Streptophyta</taxon>
        <taxon>Embryophyta</taxon>
        <taxon>Tracheophyta</taxon>
        <taxon>Spermatophyta</taxon>
        <taxon>Magnoliopsida</taxon>
        <taxon>Liliopsida</taxon>
        <taxon>Poales</taxon>
        <taxon>Poaceae</taxon>
        <taxon>BOP clade</taxon>
        <taxon>Oryzoideae</taxon>
        <taxon>Oryzeae</taxon>
        <taxon>Zizaniinae</taxon>
        <taxon>Zizania</taxon>
    </lineage>
</organism>
<evidence type="ECO:0000313" key="2">
    <source>
        <dbReference type="EMBL" id="KAG8037193.1"/>
    </source>
</evidence>